<proteinExistence type="predicted"/>
<feature type="domain" description="IPTL-CTERM protein sorting" evidence="2">
    <location>
        <begin position="445"/>
        <end position="470"/>
    </location>
</feature>
<dbReference type="InterPro" id="IPR026442">
    <property type="entry name" value="IPTL_CTERM"/>
</dbReference>
<dbReference type="SUPFAM" id="SSF52058">
    <property type="entry name" value="L domain-like"/>
    <property type="match status" value="1"/>
</dbReference>
<comment type="caution">
    <text evidence="4">The sequence shown here is derived from an EMBL/GenBank/DDBJ whole genome shotgun (WGS) entry which is preliminary data.</text>
</comment>
<keyword evidence="1" id="KW-1133">Transmembrane helix</keyword>
<dbReference type="RefSeq" id="WP_354448665.1">
    <property type="nucleotide sequence ID" value="NZ_JBEPSH010000013.1"/>
</dbReference>
<dbReference type="InterPro" id="IPR052592">
    <property type="entry name" value="LRR-RLK"/>
</dbReference>
<evidence type="ECO:0000259" key="2">
    <source>
        <dbReference type="Pfam" id="PF18203"/>
    </source>
</evidence>
<dbReference type="InterPro" id="IPR032675">
    <property type="entry name" value="LRR_dom_sf"/>
</dbReference>
<evidence type="ECO:0000313" key="4">
    <source>
        <dbReference type="EMBL" id="MET4580045.1"/>
    </source>
</evidence>
<keyword evidence="1" id="KW-0812">Transmembrane</keyword>
<evidence type="ECO:0000313" key="5">
    <source>
        <dbReference type="Proteomes" id="UP001549320"/>
    </source>
</evidence>
<dbReference type="Pfam" id="PF18203">
    <property type="entry name" value="IPTL-CTERM"/>
    <property type="match status" value="1"/>
</dbReference>
<dbReference type="Proteomes" id="UP001549320">
    <property type="component" value="Unassembled WGS sequence"/>
</dbReference>
<organism evidence="4 5">
    <name type="scientific">Ottowia thiooxydans</name>
    <dbReference type="NCBI Taxonomy" id="219182"/>
    <lineage>
        <taxon>Bacteria</taxon>
        <taxon>Pseudomonadati</taxon>
        <taxon>Pseudomonadota</taxon>
        <taxon>Betaproteobacteria</taxon>
        <taxon>Burkholderiales</taxon>
        <taxon>Comamonadaceae</taxon>
        <taxon>Ottowia</taxon>
    </lineage>
</organism>
<dbReference type="PANTHER" id="PTHR48054">
    <property type="entry name" value="RECEPTOR KINASE-LIKE PROTEIN XA21"/>
    <property type="match status" value="1"/>
</dbReference>
<feature type="transmembrane region" description="Helical" evidence="1">
    <location>
        <begin position="449"/>
        <end position="467"/>
    </location>
</feature>
<keyword evidence="5" id="KW-1185">Reference proteome</keyword>
<dbReference type="NCBIfam" id="TIGR04174">
    <property type="entry name" value="IPTL_CTERM"/>
    <property type="match status" value="1"/>
</dbReference>
<protein>
    <recommendedName>
        <fullName evidence="6">IPTL-CTERM protein sorting domain-containing protein</fullName>
    </recommendedName>
</protein>
<dbReference type="Gene3D" id="3.80.10.10">
    <property type="entry name" value="Ribonuclease Inhibitor"/>
    <property type="match status" value="1"/>
</dbReference>
<reference evidence="4 5" key="1">
    <citation type="submission" date="2024-06" db="EMBL/GenBank/DDBJ databases">
        <title>Sorghum-associated microbial communities from plants grown in Nebraska, USA.</title>
        <authorList>
            <person name="Schachtman D."/>
        </authorList>
    </citation>
    <scope>NUCLEOTIDE SEQUENCE [LARGE SCALE GENOMIC DNA]</scope>
    <source>
        <strain evidence="4 5">2709</strain>
    </source>
</reference>
<feature type="domain" description="Bacterial repeat" evidence="3">
    <location>
        <begin position="368"/>
        <end position="435"/>
    </location>
</feature>
<keyword evidence="1" id="KW-0472">Membrane</keyword>
<evidence type="ECO:0008006" key="6">
    <source>
        <dbReference type="Google" id="ProtNLM"/>
    </source>
</evidence>
<dbReference type="EMBL" id="JBEPSH010000013">
    <property type="protein sequence ID" value="MET4580045.1"/>
    <property type="molecule type" value="Genomic_DNA"/>
</dbReference>
<evidence type="ECO:0000256" key="1">
    <source>
        <dbReference type="SAM" id="Phobius"/>
    </source>
</evidence>
<dbReference type="Pfam" id="PF18998">
    <property type="entry name" value="Flg_new_2"/>
    <property type="match status" value="2"/>
</dbReference>
<sequence>MKQARCIELPYPGFGLAKTIVEQVGRVCSKRTDHAVQQNNTREFDMSYLSISAVSRAVNRACAAVTSLALAVGTMCLALPAHAAVPAAERQVLIDLYNGTAGDGWTTNTGWKTAGNFSAPGTECTWYGVRCDVAGNRVTRIIMSSNNLVGQLPATLNTLTALTDFSLYDNQLTGAIPSISGLTALEYFEVSVNQLSGPIPSLSGLSMLRTFYVGDNQLSGPIPDLAGLPALESLRVENNQLSGTPPAAPASLLPGGTALCPNFLHTPSPTDAAWDTARNGTWSSDCTPGYLVSSTAGSGGRIGPPQGVQAGQTATVVITPDPNFVIDTAFSTCGGSLAGNTFTTGPVNADCTVRASFRLAPGAIRPTVFVTPVDGGDARCTPEMPEASSTCTATPAPGFRLLRIEGCGGTPGSTSPYTTAPMTGTCMVSVTFQAVTPAVQPGPVAVPTLGEWAVIALGLLLGGLGVRRLRVKRLERM</sequence>
<accession>A0ABV2QG80</accession>
<gene>
    <name evidence="4" type="ORF">ABIE13_005183</name>
</gene>
<dbReference type="Pfam" id="PF00560">
    <property type="entry name" value="LRR_1"/>
    <property type="match status" value="1"/>
</dbReference>
<evidence type="ECO:0000259" key="3">
    <source>
        <dbReference type="Pfam" id="PF18998"/>
    </source>
</evidence>
<dbReference type="PANTHER" id="PTHR48054:SF94">
    <property type="entry name" value="LEUCINE-RICH REPEAT RECEPTOR-LIKE PROTEIN FASCIATED EAR2"/>
    <property type="match status" value="1"/>
</dbReference>
<name>A0ABV2QG80_9BURK</name>
<dbReference type="InterPro" id="IPR001611">
    <property type="entry name" value="Leu-rich_rpt"/>
</dbReference>
<dbReference type="InterPro" id="IPR044060">
    <property type="entry name" value="Bacterial_rp_domain"/>
</dbReference>
<feature type="domain" description="Bacterial repeat" evidence="3">
    <location>
        <begin position="290"/>
        <end position="358"/>
    </location>
</feature>